<protein>
    <submittedName>
        <fullName evidence="3">Uncharacterized protein</fullName>
    </submittedName>
</protein>
<reference evidence="3" key="1">
    <citation type="submission" date="2021-01" db="EMBL/GenBank/DDBJ databases">
        <authorList>
            <person name="Corre E."/>
            <person name="Pelletier E."/>
            <person name="Niang G."/>
            <person name="Scheremetjew M."/>
            <person name="Finn R."/>
            <person name="Kale V."/>
            <person name="Holt S."/>
            <person name="Cochrane G."/>
            <person name="Meng A."/>
            <person name="Brown T."/>
            <person name="Cohen L."/>
        </authorList>
    </citation>
    <scope>NUCLEOTIDE SEQUENCE</scope>
    <source>
        <strain evidence="3">CCMP127</strain>
    </source>
</reference>
<dbReference type="AlphaFoldDB" id="A0A7S3NZS7"/>
<feature type="compositionally biased region" description="Basic and acidic residues" evidence="1">
    <location>
        <begin position="495"/>
        <end position="505"/>
    </location>
</feature>
<feature type="compositionally biased region" description="Polar residues" evidence="1">
    <location>
        <begin position="874"/>
        <end position="888"/>
    </location>
</feature>
<keyword evidence="2" id="KW-0812">Transmembrane</keyword>
<feature type="compositionally biased region" description="Basic and acidic residues" evidence="1">
    <location>
        <begin position="611"/>
        <end position="623"/>
    </location>
</feature>
<organism evidence="3">
    <name type="scientific">Amphora coffeiformis</name>
    <dbReference type="NCBI Taxonomy" id="265554"/>
    <lineage>
        <taxon>Eukaryota</taxon>
        <taxon>Sar</taxon>
        <taxon>Stramenopiles</taxon>
        <taxon>Ochrophyta</taxon>
        <taxon>Bacillariophyta</taxon>
        <taxon>Bacillariophyceae</taxon>
        <taxon>Bacillariophycidae</taxon>
        <taxon>Thalassiophysales</taxon>
        <taxon>Catenulaceae</taxon>
        <taxon>Amphora</taxon>
    </lineage>
</organism>
<keyword evidence="2" id="KW-1133">Transmembrane helix</keyword>
<feature type="compositionally biased region" description="Low complexity" evidence="1">
    <location>
        <begin position="789"/>
        <end position="802"/>
    </location>
</feature>
<feature type="compositionally biased region" description="Basic and acidic residues" evidence="1">
    <location>
        <begin position="708"/>
        <end position="731"/>
    </location>
</feature>
<evidence type="ECO:0000256" key="1">
    <source>
        <dbReference type="SAM" id="MobiDB-lite"/>
    </source>
</evidence>
<feature type="compositionally biased region" description="Low complexity" evidence="1">
    <location>
        <begin position="597"/>
        <end position="609"/>
    </location>
</feature>
<evidence type="ECO:0000256" key="2">
    <source>
        <dbReference type="SAM" id="Phobius"/>
    </source>
</evidence>
<feature type="compositionally biased region" description="Polar residues" evidence="1">
    <location>
        <begin position="843"/>
        <end position="863"/>
    </location>
</feature>
<dbReference type="EMBL" id="HBIM01000442">
    <property type="protein sequence ID" value="CAE0402092.1"/>
    <property type="molecule type" value="Transcribed_RNA"/>
</dbReference>
<evidence type="ECO:0000313" key="3">
    <source>
        <dbReference type="EMBL" id="CAE0402092.1"/>
    </source>
</evidence>
<name>A0A7S3NZS7_9STRA</name>
<gene>
    <name evidence="3" type="ORF">ACOF00016_LOCUS387</name>
</gene>
<feature type="compositionally biased region" description="Low complexity" evidence="1">
    <location>
        <begin position="829"/>
        <end position="842"/>
    </location>
</feature>
<proteinExistence type="predicted"/>
<sequence>MMMAFQDYKEPERQLEDTCYALSSFDTPYSNDNRVASYSGIMFDLFTKGEALEILTLEVDVRLPEVTDFSVEVYTTNGAYLTKINDRNQWTLVANTEAIPTPDKSGIIIPQRAFAKINADARSRISIYIQMKGPWIENRAQALVKTGELAQEGQDFYSYAGVGTSSLFPNNPETTTDPQFSGKVYYQKPKACQDTTKSVISLEFITGSGFDHSSLGPISRAVEEVASEHLLLEEWFVGKASSAGLKMDSTAKTTTAPYNGQVCPWSTCATYASQLTFSHSSGLSEGEISYNVYRYADAIAREVKEKVANDEIAYLGLKSATAGFAFTIRGVEEGFMNSEQERYLASILVSFFTTSIPKTASYATAFYAEFEGDGSRFLRTRRQLDGSITVEGTLYGARAAPFGKEELTVQLRNSLSQDEDFLVQTLRYGSVIPQSDLPDESILSYFDNLQGFSGTFTDEELPDTDWGGMPFDHSTYTGDDIFDSANPDDGNNGGIKDDPKLDGDKIQNVGQKAGGSPMFLIIAGIVGGLLVLGGALYVAYSYYKKQKYKEDLEMYRLKAKVERKKRRASKDSDCEVLKKDALKASQELDEEKGAKTSSSKSDSESAPPESARPRLDSFDEDRGRKRSKRDTASLPDAESLRRAARSKSSERVSSSKHTLLASFMEEESQKKKPGNPKSGAKSLDGTDFRRSVPARSFSDRPNSSKPGSDPDQKLQRSRSSEDLEKIRENLQRRNLSGSPKVERSKASDFRQTRSAHTRSFSGEAGLYGSAAPRRGTRAAVQETPESGRSRSNSPTRRTPARTQSYDPKARSATDPSRASVRGTRSGDLSSMRISRSGDSSMRQSRSGDIRQSSSRGVQAQTADQVRRGRRRDGNSSATPETSSHSRNGGPQRAKSFEAGRPGDRETPRRTKSGHN</sequence>
<feature type="region of interest" description="Disordered" evidence="1">
    <location>
        <begin position="477"/>
        <end position="508"/>
    </location>
</feature>
<feature type="compositionally biased region" description="Basic and acidic residues" evidence="1">
    <location>
        <begin position="740"/>
        <end position="751"/>
    </location>
</feature>
<feature type="compositionally biased region" description="Basic and acidic residues" evidence="1">
    <location>
        <begin position="894"/>
        <end position="908"/>
    </location>
</feature>
<accession>A0A7S3NZS7</accession>
<feature type="region of interest" description="Disordered" evidence="1">
    <location>
        <begin position="585"/>
        <end position="915"/>
    </location>
</feature>
<keyword evidence="2" id="KW-0472">Membrane</keyword>
<feature type="transmembrane region" description="Helical" evidence="2">
    <location>
        <begin position="518"/>
        <end position="540"/>
    </location>
</feature>